<organism evidence="14 15">
    <name type="scientific">Alkalimonas delamerensis</name>
    <dbReference type="NCBI Taxonomy" id="265981"/>
    <lineage>
        <taxon>Bacteria</taxon>
        <taxon>Pseudomonadati</taxon>
        <taxon>Pseudomonadota</taxon>
        <taxon>Gammaproteobacteria</taxon>
        <taxon>Alkalimonas</taxon>
    </lineage>
</organism>
<feature type="signal peptide" evidence="13">
    <location>
        <begin position="1"/>
        <end position="18"/>
    </location>
</feature>
<evidence type="ECO:0000256" key="10">
    <source>
        <dbReference type="ARBA" id="ARBA00023186"/>
    </source>
</evidence>
<evidence type="ECO:0000256" key="4">
    <source>
        <dbReference type="ARBA" id="ARBA00016202"/>
    </source>
</evidence>
<dbReference type="Pfam" id="PF03550">
    <property type="entry name" value="LolB"/>
    <property type="match status" value="1"/>
</dbReference>
<keyword evidence="9" id="KW-0564">Palmitate</keyword>
<dbReference type="Gene3D" id="2.50.20.10">
    <property type="entry name" value="Lipoprotein localisation LolA/LolB/LppX"/>
    <property type="match status" value="1"/>
</dbReference>
<dbReference type="NCBIfam" id="TIGR00548">
    <property type="entry name" value="lolB"/>
    <property type="match status" value="1"/>
</dbReference>
<keyword evidence="7" id="KW-0653">Protein transport</keyword>
<keyword evidence="11" id="KW-0998">Cell outer membrane</keyword>
<dbReference type="Proteomes" id="UP001236258">
    <property type="component" value="Unassembled WGS sequence"/>
</dbReference>
<accession>A0ABT9GRF0</accession>
<dbReference type="RefSeq" id="WP_305945451.1">
    <property type="nucleotide sequence ID" value="NZ_JAUZVY010000003.1"/>
</dbReference>
<evidence type="ECO:0000313" key="15">
    <source>
        <dbReference type="Proteomes" id="UP001236258"/>
    </source>
</evidence>
<evidence type="ECO:0000256" key="1">
    <source>
        <dbReference type="ARBA" id="ARBA00004459"/>
    </source>
</evidence>
<dbReference type="InterPro" id="IPR029046">
    <property type="entry name" value="LolA/LolB/LppX"/>
</dbReference>
<dbReference type="InterPro" id="IPR004565">
    <property type="entry name" value="OM_lipoprot_LolB"/>
</dbReference>
<comment type="subunit">
    <text evidence="3">Monomer.</text>
</comment>
<keyword evidence="8" id="KW-0472">Membrane</keyword>
<sequence>MSNAVKSLFLLLLLSVLASGCSIKPRTEGPVLSTQQRQDRIEQLQHFELTATMGIQALGDTVNGSLHWQQQGADYQARMTNFLGIRIFSLESSAGQAQLQVRGEDYQARNSSELMWALTGWSLPLEEMPLWLKGLAGQNASAKEYDALGRLIAFELQDSSGYHWHIRYHSFFNDALALPRRIDVKSTDLSIRLVIRNWQL</sequence>
<evidence type="ECO:0000256" key="5">
    <source>
        <dbReference type="ARBA" id="ARBA00022448"/>
    </source>
</evidence>
<evidence type="ECO:0000256" key="11">
    <source>
        <dbReference type="ARBA" id="ARBA00023237"/>
    </source>
</evidence>
<evidence type="ECO:0000256" key="7">
    <source>
        <dbReference type="ARBA" id="ARBA00022927"/>
    </source>
</evidence>
<keyword evidence="10" id="KW-0143">Chaperone</keyword>
<proteinExistence type="inferred from homology"/>
<reference evidence="14 15" key="1">
    <citation type="submission" date="2023-08" db="EMBL/GenBank/DDBJ databases">
        <authorList>
            <person name="Joshi A."/>
            <person name="Thite S."/>
        </authorList>
    </citation>
    <scope>NUCLEOTIDE SEQUENCE [LARGE SCALE GENOMIC DNA]</scope>
    <source>
        <strain evidence="14 15">1E1</strain>
    </source>
</reference>
<evidence type="ECO:0000256" key="2">
    <source>
        <dbReference type="ARBA" id="ARBA00009696"/>
    </source>
</evidence>
<protein>
    <recommendedName>
        <fullName evidence="4">Outer-membrane lipoprotein LolB</fullName>
    </recommendedName>
</protein>
<comment type="caution">
    <text evidence="14">The sequence shown here is derived from an EMBL/GenBank/DDBJ whole genome shotgun (WGS) entry which is preliminary data.</text>
</comment>
<dbReference type="CDD" id="cd16326">
    <property type="entry name" value="LolB"/>
    <property type="match status" value="1"/>
</dbReference>
<evidence type="ECO:0000256" key="3">
    <source>
        <dbReference type="ARBA" id="ARBA00011245"/>
    </source>
</evidence>
<comment type="similarity">
    <text evidence="2">Belongs to the LolB family.</text>
</comment>
<feature type="chain" id="PRO_5046666318" description="Outer-membrane lipoprotein LolB" evidence="13">
    <location>
        <begin position="19"/>
        <end position="200"/>
    </location>
</feature>
<keyword evidence="5" id="KW-0813">Transport</keyword>
<evidence type="ECO:0000256" key="12">
    <source>
        <dbReference type="ARBA" id="ARBA00023288"/>
    </source>
</evidence>
<evidence type="ECO:0000256" key="9">
    <source>
        <dbReference type="ARBA" id="ARBA00023139"/>
    </source>
</evidence>
<evidence type="ECO:0000313" key="14">
    <source>
        <dbReference type="EMBL" id="MDP4529375.1"/>
    </source>
</evidence>
<dbReference type="SUPFAM" id="SSF89392">
    <property type="entry name" value="Prokaryotic lipoproteins and lipoprotein localization factors"/>
    <property type="match status" value="1"/>
</dbReference>
<evidence type="ECO:0000256" key="6">
    <source>
        <dbReference type="ARBA" id="ARBA00022729"/>
    </source>
</evidence>
<evidence type="ECO:0000256" key="8">
    <source>
        <dbReference type="ARBA" id="ARBA00023136"/>
    </source>
</evidence>
<keyword evidence="6 13" id="KW-0732">Signal</keyword>
<evidence type="ECO:0000256" key="13">
    <source>
        <dbReference type="SAM" id="SignalP"/>
    </source>
</evidence>
<keyword evidence="12 14" id="KW-0449">Lipoprotein</keyword>
<gene>
    <name evidence="14" type="primary">lolB</name>
    <name evidence="14" type="ORF">Q3O59_10090</name>
</gene>
<name>A0ABT9GRF0_9GAMM</name>
<dbReference type="EMBL" id="JAUZVY010000003">
    <property type="protein sequence ID" value="MDP4529375.1"/>
    <property type="molecule type" value="Genomic_DNA"/>
</dbReference>
<dbReference type="PROSITE" id="PS51257">
    <property type="entry name" value="PROKAR_LIPOPROTEIN"/>
    <property type="match status" value="1"/>
</dbReference>
<comment type="subcellular location">
    <subcellularLocation>
        <location evidence="1">Cell outer membrane</location>
        <topology evidence="1">Lipid-anchor</topology>
    </subcellularLocation>
</comment>
<keyword evidence="15" id="KW-1185">Reference proteome</keyword>